<name>A0A1S4C614_TOBAC</name>
<dbReference type="GO" id="GO:0003676">
    <property type="term" value="F:nucleic acid binding"/>
    <property type="evidence" value="ECO:0007669"/>
    <property type="project" value="InterPro"/>
</dbReference>
<dbReference type="InterPro" id="IPR012337">
    <property type="entry name" value="RNaseH-like_sf"/>
</dbReference>
<dbReference type="PROSITE" id="PS50994">
    <property type="entry name" value="INTEGRASE"/>
    <property type="match status" value="1"/>
</dbReference>
<dbReference type="OrthoDB" id="1739513at2759"/>
<accession>A0A1S4C614</accession>
<evidence type="ECO:0000259" key="1">
    <source>
        <dbReference type="PROSITE" id="PS50994"/>
    </source>
</evidence>
<dbReference type="STRING" id="4097.A0A1S4C614"/>
<feature type="domain" description="Integrase catalytic" evidence="1">
    <location>
        <begin position="104"/>
        <end position="200"/>
    </location>
</feature>
<organism evidence="2">
    <name type="scientific">Nicotiana tabacum</name>
    <name type="common">Common tobacco</name>
    <dbReference type="NCBI Taxonomy" id="4097"/>
    <lineage>
        <taxon>Eukaryota</taxon>
        <taxon>Viridiplantae</taxon>
        <taxon>Streptophyta</taxon>
        <taxon>Embryophyta</taxon>
        <taxon>Tracheophyta</taxon>
        <taxon>Spermatophyta</taxon>
        <taxon>Magnoliopsida</taxon>
        <taxon>eudicotyledons</taxon>
        <taxon>Gunneridae</taxon>
        <taxon>Pentapetalae</taxon>
        <taxon>asterids</taxon>
        <taxon>lamiids</taxon>
        <taxon>Solanales</taxon>
        <taxon>Solanaceae</taxon>
        <taxon>Nicotianoideae</taxon>
        <taxon>Nicotianeae</taxon>
        <taxon>Nicotiana</taxon>
    </lineage>
</organism>
<protein>
    <recommendedName>
        <fullName evidence="1">Integrase catalytic domain-containing protein</fullName>
    </recommendedName>
</protein>
<dbReference type="SUPFAM" id="SSF53098">
    <property type="entry name" value="Ribonuclease H-like"/>
    <property type="match status" value="1"/>
</dbReference>
<dbReference type="AlphaFoldDB" id="A0A1S4C614"/>
<dbReference type="PANTHER" id="PTHR48475">
    <property type="entry name" value="RIBONUCLEASE H"/>
    <property type="match status" value="1"/>
</dbReference>
<dbReference type="GO" id="GO:0015074">
    <property type="term" value="P:DNA integration"/>
    <property type="evidence" value="ECO:0007669"/>
    <property type="project" value="InterPro"/>
</dbReference>
<proteinExistence type="predicted"/>
<sequence>MIANILLRDREKNAKTFRCGLVRSQDIQGRLLLAPDGTGCEAIRTKMQQVSTPCTISAATSGTSVFGSVTMAVHEMGDGHSPYQKIGECEVVDFIWDHIICRFGLPKEIDCDNGPKFVGSKVTKVLEELMIKRIASYPYYPSANGHDESTNKVIIQNIKNKLEDAKGKRLDELPCLLWAYRTTTKSSTGETPFLLVYESEALIPVEVGEPTLRFSQANEEENK</sequence>
<dbReference type="PANTHER" id="PTHR48475:SF2">
    <property type="entry name" value="RIBONUCLEASE H"/>
    <property type="match status" value="1"/>
</dbReference>
<reference evidence="2" key="1">
    <citation type="submission" date="2025-08" db="UniProtKB">
        <authorList>
            <consortium name="RefSeq"/>
        </authorList>
    </citation>
    <scope>IDENTIFICATION</scope>
</reference>
<dbReference type="PaxDb" id="4097-A0A1S4C614"/>
<dbReference type="Gene3D" id="3.30.420.10">
    <property type="entry name" value="Ribonuclease H-like superfamily/Ribonuclease H"/>
    <property type="match status" value="1"/>
</dbReference>
<dbReference type="OMA" id="TMAVHEM"/>
<evidence type="ECO:0000313" key="2">
    <source>
        <dbReference type="RefSeq" id="XP_016496647.1"/>
    </source>
</evidence>
<dbReference type="KEGG" id="nta:107815553"/>
<gene>
    <name evidence="2" type="primary">LOC107815553</name>
</gene>
<dbReference type="InterPro" id="IPR001584">
    <property type="entry name" value="Integrase_cat-core"/>
</dbReference>
<dbReference type="InterPro" id="IPR036397">
    <property type="entry name" value="RNaseH_sf"/>
</dbReference>
<dbReference type="RefSeq" id="XP_016496647.1">
    <property type="nucleotide sequence ID" value="XM_016641161.1"/>
</dbReference>